<dbReference type="InterPro" id="IPR032587">
    <property type="entry name" value="DUF4911"/>
</dbReference>
<evidence type="ECO:0008006" key="3">
    <source>
        <dbReference type="Google" id="ProtNLM"/>
    </source>
</evidence>
<evidence type="ECO:0000313" key="1">
    <source>
        <dbReference type="EMBL" id="BCR06342.1"/>
    </source>
</evidence>
<keyword evidence="2" id="KW-1185">Reference proteome</keyword>
<protein>
    <recommendedName>
        <fullName evidence="3">DUF4911 domain-containing protein</fullName>
    </recommendedName>
</protein>
<organism evidence="1 2">
    <name type="scientific">Desulfuromonas versatilis</name>
    <dbReference type="NCBI Taxonomy" id="2802975"/>
    <lineage>
        <taxon>Bacteria</taxon>
        <taxon>Pseudomonadati</taxon>
        <taxon>Thermodesulfobacteriota</taxon>
        <taxon>Desulfuromonadia</taxon>
        <taxon>Desulfuromonadales</taxon>
        <taxon>Desulfuromonadaceae</taxon>
        <taxon>Desulfuromonas</taxon>
    </lineage>
</organism>
<dbReference type="RefSeq" id="WP_221249717.1">
    <property type="nucleotide sequence ID" value="NZ_AP024355.1"/>
</dbReference>
<reference evidence="1 2" key="2">
    <citation type="journal article" date="2021" name="Int. J. Syst. Evol. Microbiol.">
        <title>Isolation and Polyphasic Characterization of Desulfuromonas versatilis sp. Nov., an Electrogenic Bacteria Capable of Versatile Metabolism Isolated from a Graphene Oxide-Reducing Enrichment Culture.</title>
        <authorList>
            <person name="Xie L."/>
            <person name="Yoshida N."/>
            <person name="Ishii S."/>
            <person name="Meng L."/>
        </authorList>
    </citation>
    <scope>NUCLEOTIDE SEQUENCE [LARGE SCALE GENOMIC DNA]</scope>
    <source>
        <strain evidence="1 2">NIT-T3</strain>
    </source>
</reference>
<proteinExistence type="predicted"/>
<dbReference type="Pfam" id="PF16256">
    <property type="entry name" value="DUF4911"/>
    <property type="match status" value="1"/>
</dbReference>
<sequence>MEQMFSKRHYRIDRSQIAYLRFILESYDGLAFMSTLDNREALIEISYPPSRQADAEALLSALAAEVAMTQVSAPDLHR</sequence>
<dbReference type="EMBL" id="AP024355">
    <property type="protein sequence ID" value="BCR06342.1"/>
    <property type="molecule type" value="Genomic_DNA"/>
</dbReference>
<evidence type="ECO:0000313" key="2">
    <source>
        <dbReference type="Proteomes" id="UP001319827"/>
    </source>
</evidence>
<name>A0ABM8HTR5_9BACT</name>
<dbReference type="Proteomes" id="UP001319827">
    <property type="component" value="Chromosome"/>
</dbReference>
<accession>A0ABM8HTR5</accession>
<gene>
    <name evidence="1" type="ORF">DESUT3_34110</name>
</gene>
<reference evidence="1 2" key="1">
    <citation type="journal article" date="2016" name="C (Basel)">
        <title>Selective Growth of and Electricity Production by Marine Exoelectrogenic Bacteria in Self-Aggregated Hydrogel of Microbially Reduced Graphene Oxide.</title>
        <authorList>
            <person name="Yoshida N."/>
            <person name="Goto Y."/>
            <person name="Miyata Y."/>
        </authorList>
    </citation>
    <scope>NUCLEOTIDE SEQUENCE [LARGE SCALE GENOMIC DNA]</scope>
    <source>
        <strain evidence="1 2">NIT-T3</strain>
    </source>
</reference>